<evidence type="ECO:0000313" key="1">
    <source>
        <dbReference type="EMBL" id="KAJ7773562.1"/>
    </source>
</evidence>
<organism evidence="1 2">
    <name type="scientific">Mycena maculata</name>
    <dbReference type="NCBI Taxonomy" id="230809"/>
    <lineage>
        <taxon>Eukaryota</taxon>
        <taxon>Fungi</taxon>
        <taxon>Dikarya</taxon>
        <taxon>Basidiomycota</taxon>
        <taxon>Agaricomycotina</taxon>
        <taxon>Agaricomycetes</taxon>
        <taxon>Agaricomycetidae</taxon>
        <taxon>Agaricales</taxon>
        <taxon>Marasmiineae</taxon>
        <taxon>Mycenaceae</taxon>
        <taxon>Mycena</taxon>
    </lineage>
</organism>
<sequence length="154" mass="16915">MRLYAIGATPAPCVRCTPTFLPYKHPRASAETRGWHYSSNLDAVAVKLRRSKDWTGHRKRSTAACLRLKPCRLSHAQTLARVIHAAQPLCGTAFPARCSSLTRDLRSRRRLSLASRSTPSYSFSRPAPSPSLPSLAVVRSTDRVFAGPARSQSG</sequence>
<name>A0AAD7NSC6_9AGAR</name>
<proteinExistence type="predicted"/>
<reference evidence="1" key="1">
    <citation type="submission" date="2023-03" db="EMBL/GenBank/DDBJ databases">
        <title>Massive genome expansion in bonnet fungi (Mycena s.s.) driven by repeated elements and novel gene families across ecological guilds.</title>
        <authorList>
            <consortium name="Lawrence Berkeley National Laboratory"/>
            <person name="Harder C.B."/>
            <person name="Miyauchi S."/>
            <person name="Viragh M."/>
            <person name="Kuo A."/>
            <person name="Thoen E."/>
            <person name="Andreopoulos B."/>
            <person name="Lu D."/>
            <person name="Skrede I."/>
            <person name="Drula E."/>
            <person name="Henrissat B."/>
            <person name="Morin E."/>
            <person name="Kohler A."/>
            <person name="Barry K."/>
            <person name="LaButti K."/>
            <person name="Morin E."/>
            <person name="Salamov A."/>
            <person name="Lipzen A."/>
            <person name="Mereny Z."/>
            <person name="Hegedus B."/>
            <person name="Baldrian P."/>
            <person name="Stursova M."/>
            <person name="Weitz H."/>
            <person name="Taylor A."/>
            <person name="Grigoriev I.V."/>
            <person name="Nagy L.G."/>
            <person name="Martin F."/>
            <person name="Kauserud H."/>
        </authorList>
    </citation>
    <scope>NUCLEOTIDE SEQUENCE</scope>
    <source>
        <strain evidence="1">CBHHK188m</strain>
    </source>
</reference>
<dbReference type="Proteomes" id="UP001215280">
    <property type="component" value="Unassembled WGS sequence"/>
</dbReference>
<accession>A0AAD7NSC6</accession>
<dbReference type="EMBL" id="JARJLG010000017">
    <property type="protein sequence ID" value="KAJ7773562.1"/>
    <property type="molecule type" value="Genomic_DNA"/>
</dbReference>
<protein>
    <submittedName>
        <fullName evidence="1">Uncharacterized protein</fullName>
    </submittedName>
</protein>
<dbReference type="AlphaFoldDB" id="A0AAD7NSC6"/>
<gene>
    <name evidence="1" type="ORF">DFH07DRAFT_801177</name>
</gene>
<keyword evidence="2" id="KW-1185">Reference proteome</keyword>
<comment type="caution">
    <text evidence="1">The sequence shown here is derived from an EMBL/GenBank/DDBJ whole genome shotgun (WGS) entry which is preliminary data.</text>
</comment>
<evidence type="ECO:0000313" key="2">
    <source>
        <dbReference type="Proteomes" id="UP001215280"/>
    </source>
</evidence>